<comment type="caution">
    <text evidence="1">The sequence shown here is derived from an EMBL/GenBank/DDBJ whole genome shotgun (WGS) entry which is preliminary data.</text>
</comment>
<reference evidence="2" key="1">
    <citation type="journal article" date="2019" name="Int. J. Syst. Evol. Microbiol.">
        <title>The Global Catalogue of Microorganisms (GCM) 10K type strain sequencing project: providing services to taxonomists for standard genome sequencing and annotation.</title>
        <authorList>
            <consortium name="The Broad Institute Genomics Platform"/>
            <consortium name="The Broad Institute Genome Sequencing Center for Infectious Disease"/>
            <person name="Wu L."/>
            <person name="Ma J."/>
        </authorList>
    </citation>
    <scope>NUCLEOTIDE SEQUENCE [LARGE SCALE GENOMIC DNA]</scope>
    <source>
        <strain evidence="2">CCM 8937</strain>
    </source>
</reference>
<sequence length="120" mass="13402">MIFNLKPVIMNILNSVDELKLKSPSYPAVWSQYPMAIYRTSHQPVFINADHHESQTSWSVTIELYTDNGSLTTITNKLSAAFAELGFSCVANDANTAGLSRVVCQFNAVIDNDTRRVYGR</sequence>
<keyword evidence="2" id="KW-1185">Reference proteome</keyword>
<evidence type="ECO:0008006" key="3">
    <source>
        <dbReference type="Google" id="ProtNLM"/>
    </source>
</evidence>
<dbReference type="Proteomes" id="UP001597191">
    <property type="component" value="Unassembled WGS sequence"/>
</dbReference>
<evidence type="ECO:0000313" key="2">
    <source>
        <dbReference type="Proteomes" id="UP001597191"/>
    </source>
</evidence>
<evidence type="ECO:0000313" key="1">
    <source>
        <dbReference type="EMBL" id="MFD1411724.1"/>
    </source>
</evidence>
<accession>A0ABW4BP61</accession>
<name>A0ABW4BP61_9LACO</name>
<gene>
    <name evidence="1" type="ORF">ACFQ4R_09020</name>
</gene>
<proteinExistence type="predicted"/>
<dbReference type="RefSeq" id="WP_125650121.1">
    <property type="nucleotide sequence ID" value="NZ_JBHTOH010000086.1"/>
</dbReference>
<organism evidence="1 2">
    <name type="scientific">Lapidilactobacillus gannanensis</name>
    <dbReference type="NCBI Taxonomy" id="2486002"/>
    <lineage>
        <taxon>Bacteria</taxon>
        <taxon>Bacillati</taxon>
        <taxon>Bacillota</taxon>
        <taxon>Bacilli</taxon>
        <taxon>Lactobacillales</taxon>
        <taxon>Lactobacillaceae</taxon>
        <taxon>Lapidilactobacillus</taxon>
    </lineage>
</organism>
<dbReference type="EMBL" id="JBHTOH010000086">
    <property type="protein sequence ID" value="MFD1411724.1"/>
    <property type="molecule type" value="Genomic_DNA"/>
</dbReference>
<protein>
    <recommendedName>
        <fullName evidence="3">Prophage protein</fullName>
    </recommendedName>
</protein>